<dbReference type="AlphaFoldDB" id="A0A0N4U687"/>
<evidence type="ECO:0000313" key="3">
    <source>
        <dbReference type="Proteomes" id="UP000274756"/>
    </source>
</evidence>
<gene>
    <name evidence="1" type="ORF">DME_LOCUS6778</name>
</gene>
<evidence type="ECO:0000313" key="2">
    <source>
        <dbReference type="Proteomes" id="UP000038040"/>
    </source>
</evidence>
<dbReference type="Proteomes" id="UP000038040">
    <property type="component" value="Unplaced"/>
</dbReference>
<reference evidence="4" key="1">
    <citation type="submission" date="2017-02" db="UniProtKB">
        <authorList>
            <consortium name="WormBaseParasite"/>
        </authorList>
    </citation>
    <scope>IDENTIFICATION</scope>
</reference>
<evidence type="ECO:0000313" key="1">
    <source>
        <dbReference type="EMBL" id="VDN56805.1"/>
    </source>
</evidence>
<dbReference type="OrthoDB" id="5838952at2759"/>
<dbReference type="WBParaSite" id="DME_0000241801-mRNA-1">
    <property type="protein sequence ID" value="DME_0000241801-mRNA-1"/>
    <property type="gene ID" value="DME_0000241801"/>
</dbReference>
<evidence type="ECO:0000313" key="4">
    <source>
        <dbReference type="WBParaSite" id="DME_0000241801-mRNA-1"/>
    </source>
</evidence>
<accession>A0A0N4U687</accession>
<dbReference type="EMBL" id="UYYG01001157">
    <property type="protein sequence ID" value="VDN56805.1"/>
    <property type="molecule type" value="Genomic_DNA"/>
</dbReference>
<reference evidence="1 3" key="2">
    <citation type="submission" date="2018-11" db="EMBL/GenBank/DDBJ databases">
        <authorList>
            <consortium name="Pathogen Informatics"/>
        </authorList>
    </citation>
    <scope>NUCLEOTIDE SEQUENCE [LARGE SCALE GENOMIC DNA]</scope>
</reference>
<keyword evidence="3" id="KW-1185">Reference proteome</keyword>
<organism evidence="2 4">
    <name type="scientific">Dracunculus medinensis</name>
    <name type="common">Guinea worm</name>
    <dbReference type="NCBI Taxonomy" id="318479"/>
    <lineage>
        <taxon>Eukaryota</taxon>
        <taxon>Metazoa</taxon>
        <taxon>Ecdysozoa</taxon>
        <taxon>Nematoda</taxon>
        <taxon>Chromadorea</taxon>
        <taxon>Rhabditida</taxon>
        <taxon>Spirurina</taxon>
        <taxon>Dracunculoidea</taxon>
        <taxon>Dracunculidae</taxon>
        <taxon>Dracunculus</taxon>
    </lineage>
</organism>
<name>A0A0N4U687_DRAME</name>
<sequence length="206" mass="23102">MANFLKLDMDQLKTIASSLLWLNSVNDPHKVFKMIATEALNGIESELQVSSIKKLADDINVSFSVLCPAFYSLIRLHQLVGKETCSPTELSTIFAGFGFNEEVANILTNFICERILIIEHIGRGSLSQYPVLRSISCRFQISIGRMTLHKYPSVSIQMRLNFDSETRTVILSSSMLDQISEELQHLLAQALRLDRISSNKALALLP</sequence>
<protein>
    <submittedName>
        <fullName evidence="4">COMM domain-containing protein</fullName>
    </submittedName>
</protein>
<proteinExistence type="predicted"/>
<dbReference type="Proteomes" id="UP000274756">
    <property type="component" value="Unassembled WGS sequence"/>
</dbReference>